<dbReference type="EMBL" id="PVTD01000009">
    <property type="protein sequence ID" value="PRY21544.1"/>
    <property type="molecule type" value="Genomic_DNA"/>
</dbReference>
<keyword evidence="1" id="KW-0732">Signal</keyword>
<dbReference type="SUPFAM" id="SSF56935">
    <property type="entry name" value="Porins"/>
    <property type="match status" value="1"/>
</dbReference>
<gene>
    <name evidence="2" type="ORF">CLV78_109157</name>
</gene>
<comment type="caution">
    <text evidence="2">The sequence shown here is derived from an EMBL/GenBank/DDBJ whole genome shotgun (WGS) entry which is preliminary data.</text>
</comment>
<organism evidence="2 3">
    <name type="scientific">Aliiruegeria haliotis</name>
    <dbReference type="NCBI Taxonomy" id="1280846"/>
    <lineage>
        <taxon>Bacteria</taxon>
        <taxon>Pseudomonadati</taxon>
        <taxon>Pseudomonadota</taxon>
        <taxon>Alphaproteobacteria</taxon>
        <taxon>Rhodobacterales</taxon>
        <taxon>Roseobacteraceae</taxon>
        <taxon>Aliiruegeria</taxon>
    </lineage>
</organism>
<proteinExistence type="predicted"/>
<sequence length="376" mass="40872">MTAIRAHIQISAGAVLLAASAAHADPLTYDDGAGTSIRGYGQLSPFYVQFNDGEETYGNLTDNSHSNTRVGFFVDNELGGDQLLRFNFETALGAPASSKFSQDVEPTWFWDKTRLRKIELIYEGNFGRLSVGQGEMSTDGASSPNLSGTTIASSRAVGDTAGGYFFRLDDGTLSDVKISQSHRKWDGSRRLRLRYDTPTFGGSSDGKGFYLSAAYGKEVLAENNDDTYYDAAIRLQDTYGDWSVKGSAGYGWIEQTDKTSEYWSGAISTLHLPTGLNATIAGGGDPDGGQFVFGKAGWLAELVDPGKTAFGVDYYEGKDTVYAGAESSKWGVQVVQNFDAQNLQVYLAWETYDFSDDTGNRYQDASATMAGVFWKF</sequence>
<dbReference type="RefSeq" id="WP_106206829.1">
    <property type="nucleotide sequence ID" value="NZ_PVTD01000009.1"/>
</dbReference>
<evidence type="ECO:0000256" key="1">
    <source>
        <dbReference type="SAM" id="SignalP"/>
    </source>
</evidence>
<feature type="chain" id="PRO_5015435844" description="Porin" evidence="1">
    <location>
        <begin position="25"/>
        <end position="376"/>
    </location>
</feature>
<evidence type="ECO:0000313" key="2">
    <source>
        <dbReference type="EMBL" id="PRY21544.1"/>
    </source>
</evidence>
<keyword evidence="3" id="KW-1185">Reference proteome</keyword>
<dbReference type="OrthoDB" id="974738at2"/>
<protein>
    <recommendedName>
        <fullName evidence="4">Porin</fullName>
    </recommendedName>
</protein>
<name>A0A2T0RK33_9RHOB</name>
<reference evidence="2 3" key="1">
    <citation type="submission" date="2018-03" db="EMBL/GenBank/DDBJ databases">
        <title>Genomic Encyclopedia of Archaeal and Bacterial Type Strains, Phase II (KMG-II): from individual species to whole genera.</title>
        <authorList>
            <person name="Goeker M."/>
        </authorList>
    </citation>
    <scope>NUCLEOTIDE SEQUENCE [LARGE SCALE GENOMIC DNA]</scope>
    <source>
        <strain evidence="2 3">DSM 29328</strain>
    </source>
</reference>
<dbReference type="Proteomes" id="UP000239480">
    <property type="component" value="Unassembled WGS sequence"/>
</dbReference>
<accession>A0A2T0RK33</accession>
<evidence type="ECO:0008006" key="4">
    <source>
        <dbReference type="Google" id="ProtNLM"/>
    </source>
</evidence>
<evidence type="ECO:0000313" key="3">
    <source>
        <dbReference type="Proteomes" id="UP000239480"/>
    </source>
</evidence>
<feature type="signal peptide" evidence="1">
    <location>
        <begin position="1"/>
        <end position="24"/>
    </location>
</feature>
<dbReference type="AlphaFoldDB" id="A0A2T0RK33"/>